<gene>
    <name evidence="1" type="ORF">U6A24_12680</name>
</gene>
<reference evidence="1 2" key="1">
    <citation type="journal article" date="2013" name="Int. J. Syst. Evol. Microbiol.">
        <title>Aquimarina gracilis sp. nov., isolated from the gut microflora of a mussel, Mytilus coruscus, and emended description of Aquimarina spongiae.</title>
        <authorList>
            <person name="Park S.C."/>
            <person name="Choe H.N."/>
            <person name="Baik K.S."/>
            <person name="Seong C.N."/>
        </authorList>
    </citation>
    <scope>NUCLEOTIDE SEQUENCE [LARGE SCALE GENOMIC DNA]</scope>
    <source>
        <strain evidence="1 2">PSC32</strain>
    </source>
</reference>
<keyword evidence="2" id="KW-1185">Reference proteome</keyword>
<accession>A0ABU5ZWS4</accession>
<organism evidence="1 2">
    <name type="scientific">Aquimarina gracilis</name>
    <dbReference type="NCBI Taxonomy" id="874422"/>
    <lineage>
        <taxon>Bacteria</taxon>
        <taxon>Pseudomonadati</taxon>
        <taxon>Bacteroidota</taxon>
        <taxon>Flavobacteriia</taxon>
        <taxon>Flavobacteriales</taxon>
        <taxon>Flavobacteriaceae</taxon>
        <taxon>Aquimarina</taxon>
    </lineage>
</organism>
<name>A0ABU5ZWS4_9FLAO</name>
<proteinExistence type="predicted"/>
<protein>
    <submittedName>
        <fullName evidence="1">Uncharacterized protein</fullName>
    </submittedName>
</protein>
<dbReference type="Proteomes" id="UP001327027">
    <property type="component" value="Unassembled WGS sequence"/>
</dbReference>
<dbReference type="EMBL" id="JAYKLX010000005">
    <property type="protein sequence ID" value="MEB3346325.1"/>
    <property type="molecule type" value="Genomic_DNA"/>
</dbReference>
<evidence type="ECO:0000313" key="1">
    <source>
        <dbReference type="EMBL" id="MEB3346325.1"/>
    </source>
</evidence>
<dbReference type="RefSeq" id="WP_324180349.1">
    <property type="nucleotide sequence ID" value="NZ_BAABAW010000024.1"/>
</dbReference>
<comment type="caution">
    <text evidence="1">The sequence shown here is derived from an EMBL/GenBank/DDBJ whole genome shotgun (WGS) entry which is preliminary data.</text>
</comment>
<sequence>MKYEIQRREIGKYPLATYNHTLDYNYCKRKYNEYALMSLEEFKKCLKNPQKIGEIGHLSSFIYWFKNKERHEYRESYGDYGLSHLLFHCLVDPEREIPMHAEYIHLLFQEDIKLV</sequence>
<evidence type="ECO:0000313" key="2">
    <source>
        <dbReference type="Proteomes" id="UP001327027"/>
    </source>
</evidence>